<accession>A0ABW9G4Y2</accession>
<keyword evidence="2" id="KW-1185">Reference proteome</keyword>
<sequence>MTDSKNNMGSNGSVTYFEVNNVAEVVTKLTAMGASLYRGPGKTDLGADVAMLKDPLGNAIGLNAAQR</sequence>
<organism evidence="1 2">
    <name type="scientific">Celerinatantimonas yamalensis</name>
    <dbReference type="NCBI Taxonomy" id="559956"/>
    <lineage>
        <taxon>Bacteria</taxon>
        <taxon>Pseudomonadati</taxon>
        <taxon>Pseudomonadota</taxon>
        <taxon>Gammaproteobacteria</taxon>
        <taxon>Celerinatantimonadaceae</taxon>
        <taxon>Celerinatantimonas</taxon>
    </lineage>
</organism>
<evidence type="ECO:0008006" key="3">
    <source>
        <dbReference type="Google" id="ProtNLM"/>
    </source>
</evidence>
<dbReference type="Proteomes" id="UP001629953">
    <property type="component" value="Unassembled WGS sequence"/>
</dbReference>
<evidence type="ECO:0000313" key="2">
    <source>
        <dbReference type="Proteomes" id="UP001629953"/>
    </source>
</evidence>
<dbReference type="SUPFAM" id="SSF54593">
    <property type="entry name" value="Glyoxalase/Bleomycin resistance protein/Dihydroxybiphenyl dioxygenase"/>
    <property type="match status" value="1"/>
</dbReference>
<gene>
    <name evidence="1" type="ORF">ABUE30_04470</name>
</gene>
<dbReference type="EMBL" id="JBEQCT010000001">
    <property type="protein sequence ID" value="MFM2484328.1"/>
    <property type="molecule type" value="Genomic_DNA"/>
</dbReference>
<proteinExistence type="predicted"/>
<evidence type="ECO:0000313" key="1">
    <source>
        <dbReference type="EMBL" id="MFM2484328.1"/>
    </source>
</evidence>
<comment type="caution">
    <text evidence="1">The sequence shown here is derived from an EMBL/GenBank/DDBJ whole genome shotgun (WGS) entry which is preliminary data.</text>
</comment>
<protein>
    <recommendedName>
        <fullName evidence="3">VOC domain-containing protein</fullName>
    </recommendedName>
</protein>
<dbReference type="Gene3D" id="3.10.180.10">
    <property type="entry name" value="2,3-Dihydroxybiphenyl 1,2-Dioxygenase, domain 1"/>
    <property type="match status" value="1"/>
</dbReference>
<reference evidence="1 2" key="1">
    <citation type="journal article" date="2013" name="Int. J. Syst. Evol. Microbiol.">
        <title>Celerinatantimonas yamalensis sp. nov., a cold-adapted diazotrophic bacterium from a cold permafrost brine.</title>
        <authorList>
            <person name="Shcherbakova V."/>
            <person name="Chuvilskaya N."/>
            <person name="Rivkina E."/>
            <person name="Demidov N."/>
            <person name="Uchaeva V."/>
            <person name="Suetin S."/>
            <person name="Suzina N."/>
            <person name="Gilichinsky D."/>
        </authorList>
    </citation>
    <scope>NUCLEOTIDE SEQUENCE [LARGE SCALE GENOMIC DNA]</scope>
    <source>
        <strain evidence="1 2">C7</strain>
    </source>
</reference>
<dbReference type="InterPro" id="IPR029068">
    <property type="entry name" value="Glyas_Bleomycin-R_OHBP_Dase"/>
</dbReference>
<name>A0ABW9G4Y2_9GAMM</name>
<dbReference type="RefSeq" id="WP_408622461.1">
    <property type="nucleotide sequence ID" value="NZ_JBEQCT010000001.1"/>
</dbReference>